<dbReference type="SUPFAM" id="SSF143865">
    <property type="entry name" value="CorA soluble domain-like"/>
    <property type="match status" value="1"/>
</dbReference>
<name>A0A0F6SDR2_9BACT</name>
<gene>
    <name evidence="12" type="primary">corA</name>
    <name evidence="13" type="ORF">DB32_001038</name>
</gene>
<keyword evidence="7 12" id="KW-1133">Transmembrane helix</keyword>
<comment type="subcellular location">
    <subcellularLocation>
        <location evidence="1">Cell membrane</location>
        <topology evidence="1">Multi-pass membrane protein</topology>
    </subcellularLocation>
    <subcellularLocation>
        <location evidence="12">Membrane</location>
        <topology evidence="12">Multi-pass membrane protein</topology>
    </subcellularLocation>
</comment>
<dbReference type="GO" id="GO:0015087">
    <property type="term" value="F:cobalt ion transmembrane transporter activity"/>
    <property type="evidence" value="ECO:0007669"/>
    <property type="project" value="UniProtKB-UniRule"/>
</dbReference>
<dbReference type="Pfam" id="PF01544">
    <property type="entry name" value="CorA"/>
    <property type="match status" value="1"/>
</dbReference>
<dbReference type="GO" id="GO:0005886">
    <property type="term" value="C:plasma membrane"/>
    <property type="evidence" value="ECO:0007669"/>
    <property type="project" value="UniProtKB-SubCell"/>
</dbReference>
<keyword evidence="4 12" id="KW-1003">Cell membrane</keyword>
<keyword evidence="3 12" id="KW-0813">Transport</keyword>
<dbReference type="STRING" id="927083.DB32_001038"/>
<dbReference type="GO" id="GO:0015095">
    <property type="term" value="F:magnesium ion transmembrane transporter activity"/>
    <property type="evidence" value="ECO:0007669"/>
    <property type="project" value="UniProtKB-UniRule"/>
</dbReference>
<evidence type="ECO:0000256" key="10">
    <source>
        <dbReference type="ARBA" id="ARBA00034269"/>
    </source>
</evidence>
<dbReference type="InterPro" id="IPR002523">
    <property type="entry name" value="MgTranspt_CorA/ZnTranspt_ZntB"/>
</dbReference>
<dbReference type="AlphaFoldDB" id="A0A0F6SDR2"/>
<dbReference type="RefSeq" id="WP_053231299.1">
    <property type="nucleotide sequence ID" value="NZ_CP011125.1"/>
</dbReference>
<organism evidence="13 14">
    <name type="scientific">Sandaracinus amylolyticus</name>
    <dbReference type="NCBI Taxonomy" id="927083"/>
    <lineage>
        <taxon>Bacteria</taxon>
        <taxon>Pseudomonadati</taxon>
        <taxon>Myxococcota</taxon>
        <taxon>Polyangia</taxon>
        <taxon>Polyangiales</taxon>
        <taxon>Sandaracinaceae</taxon>
        <taxon>Sandaracinus</taxon>
    </lineage>
</organism>
<evidence type="ECO:0000256" key="8">
    <source>
        <dbReference type="ARBA" id="ARBA00023065"/>
    </source>
</evidence>
<comment type="catalytic activity">
    <reaction evidence="10">
        <text>Mg(2+)(in) = Mg(2+)(out)</text>
        <dbReference type="Rhea" id="RHEA:29827"/>
        <dbReference type="ChEBI" id="CHEBI:18420"/>
    </reaction>
</comment>
<dbReference type="InterPro" id="IPR004488">
    <property type="entry name" value="Mg/Co-transport_prot_CorA"/>
</dbReference>
<evidence type="ECO:0000256" key="7">
    <source>
        <dbReference type="ARBA" id="ARBA00022989"/>
    </source>
</evidence>
<dbReference type="PANTHER" id="PTHR46494">
    <property type="entry name" value="CORA FAMILY METAL ION TRANSPORTER (EUROFUNG)"/>
    <property type="match status" value="1"/>
</dbReference>
<evidence type="ECO:0000256" key="3">
    <source>
        <dbReference type="ARBA" id="ARBA00022448"/>
    </source>
</evidence>
<evidence type="ECO:0000256" key="6">
    <source>
        <dbReference type="ARBA" id="ARBA00022842"/>
    </source>
</evidence>
<dbReference type="GO" id="GO:0000287">
    <property type="term" value="F:magnesium ion binding"/>
    <property type="evidence" value="ECO:0007669"/>
    <property type="project" value="TreeGrafter"/>
</dbReference>
<evidence type="ECO:0000313" key="14">
    <source>
        <dbReference type="Proteomes" id="UP000034883"/>
    </source>
</evidence>
<feature type="transmembrane region" description="Helical" evidence="12">
    <location>
        <begin position="268"/>
        <end position="288"/>
    </location>
</feature>
<dbReference type="InterPro" id="IPR045861">
    <property type="entry name" value="CorA_cytoplasmic_dom"/>
</dbReference>
<accession>A0A0F6SDR2</accession>
<evidence type="ECO:0000256" key="2">
    <source>
        <dbReference type="ARBA" id="ARBA00009765"/>
    </source>
</evidence>
<evidence type="ECO:0000256" key="9">
    <source>
        <dbReference type="ARBA" id="ARBA00023136"/>
    </source>
</evidence>
<evidence type="ECO:0000256" key="1">
    <source>
        <dbReference type="ARBA" id="ARBA00004651"/>
    </source>
</evidence>
<dbReference type="FunFam" id="1.20.58.340:FF:000004">
    <property type="entry name" value="Magnesium transport protein CorA"/>
    <property type="match status" value="1"/>
</dbReference>
<evidence type="ECO:0000256" key="5">
    <source>
        <dbReference type="ARBA" id="ARBA00022692"/>
    </source>
</evidence>
<dbReference type="EMBL" id="CP011125">
    <property type="protein sequence ID" value="AKF03889.1"/>
    <property type="molecule type" value="Genomic_DNA"/>
</dbReference>
<feature type="transmembrane region" description="Helical" evidence="12">
    <location>
        <begin position="300"/>
        <end position="320"/>
    </location>
</feature>
<dbReference type="PANTHER" id="PTHR46494:SF1">
    <property type="entry name" value="CORA FAMILY METAL ION TRANSPORTER (EUROFUNG)"/>
    <property type="match status" value="1"/>
</dbReference>
<dbReference type="Gene3D" id="1.20.58.340">
    <property type="entry name" value="Magnesium transport protein CorA, transmembrane region"/>
    <property type="match status" value="2"/>
</dbReference>
<comment type="function">
    <text evidence="11">Mediates influx of magnesium ions. Alternates between open and closed states. Activated by low cytoplasmic Mg(2+) levels. Inactive when cytoplasmic Mg(2+) levels are high.</text>
</comment>
<evidence type="ECO:0000256" key="12">
    <source>
        <dbReference type="RuleBase" id="RU362010"/>
    </source>
</evidence>
<dbReference type="CDD" id="cd12822">
    <property type="entry name" value="TmCorA-like"/>
    <property type="match status" value="1"/>
</dbReference>
<dbReference type="Gene3D" id="3.30.460.20">
    <property type="entry name" value="CorA soluble domain-like"/>
    <property type="match status" value="1"/>
</dbReference>
<dbReference type="SUPFAM" id="SSF144083">
    <property type="entry name" value="Magnesium transport protein CorA, transmembrane region"/>
    <property type="match status" value="1"/>
</dbReference>
<dbReference type="OrthoDB" id="9803416at2"/>
<keyword evidence="6 12" id="KW-0460">Magnesium</keyword>
<dbReference type="NCBIfam" id="TIGR00383">
    <property type="entry name" value="corA"/>
    <property type="match status" value="1"/>
</dbReference>
<evidence type="ECO:0000313" key="13">
    <source>
        <dbReference type="EMBL" id="AKF03889.1"/>
    </source>
</evidence>
<dbReference type="InterPro" id="IPR045863">
    <property type="entry name" value="CorA_TM1_TM2"/>
</dbReference>
<sequence length="326" mass="37712">MTTRILALRTTDSAPVDATIDELPALLADPTTLVWVDMLDCGESDRRILEGIFKFHPMVVEDMLADAPTPKLERFDGYLYIVFHALLTGWEKSHELPIGDLDVMLGRNFLLTSHSKLIASVENAWTQVRKKPELMRKGTAYVAYLIADVLSERYLPLMEKLDHEIDALETSIMKDPGPHLLQQIMDLKHKLQRLRRVGLHQREVLNRLSRGDREMEIIPEDVRPFFRDAYDNFVRVVDLNDSFRDIVSSSMEVYLSMQGHKLNEIMKVLTLISTIMLPLTFIAGVYGMNFENMPELHMRWGYYGAWTAMLVTAVGFFTYFKRKKWL</sequence>
<proteinExistence type="inferred from homology"/>
<dbReference type="Proteomes" id="UP000034883">
    <property type="component" value="Chromosome"/>
</dbReference>
<comment type="similarity">
    <text evidence="2 12">Belongs to the CorA metal ion transporter (MIT) (TC 1.A.35) family.</text>
</comment>
<dbReference type="KEGG" id="samy:DB32_001038"/>
<evidence type="ECO:0000256" key="4">
    <source>
        <dbReference type="ARBA" id="ARBA00022475"/>
    </source>
</evidence>
<keyword evidence="14" id="KW-1185">Reference proteome</keyword>
<reference evidence="13 14" key="1">
    <citation type="submission" date="2015-03" db="EMBL/GenBank/DDBJ databases">
        <title>Genome assembly of Sandaracinus amylolyticus DSM 53668.</title>
        <authorList>
            <person name="Sharma G."/>
            <person name="Subramanian S."/>
        </authorList>
    </citation>
    <scope>NUCLEOTIDE SEQUENCE [LARGE SCALE GENOMIC DNA]</scope>
    <source>
        <strain evidence="13 14">DSM 53668</strain>
    </source>
</reference>
<keyword evidence="9 12" id="KW-0472">Membrane</keyword>
<keyword evidence="5 12" id="KW-0812">Transmembrane</keyword>
<protein>
    <recommendedName>
        <fullName evidence="12">Magnesium transport protein CorA</fullName>
    </recommendedName>
</protein>
<dbReference type="GO" id="GO:0050897">
    <property type="term" value="F:cobalt ion binding"/>
    <property type="evidence" value="ECO:0007669"/>
    <property type="project" value="TreeGrafter"/>
</dbReference>
<evidence type="ECO:0000256" key="11">
    <source>
        <dbReference type="ARBA" id="ARBA00045497"/>
    </source>
</evidence>
<keyword evidence="8 12" id="KW-0406">Ion transport</keyword>